<evidence type="ECO:0000313" key="3">
    <source>
        <dbReference type="EMBL" id="SBT71774.1"/>
    </source>
</evidence>
<feature type="transmembrane region" description="Helical" evidence="2">
    <location>
        <begin position="400"/>
        <end position="427"/>
    </location>
</feature>
<feature type="transmembrane region" description="Helical" evidence="2">
    <location>
        <begin position="322"/>
        <end position="346"/>
    </location>
</feature>
<feature type="transmembrane region" description="Helical" evidence="2">
    <location>
        <begin position="82"/>
        <end position="107"/>
    </location>
</feature>
<feature type="region of interest" description="Disordered" evidence="1">
    <location>
        <begin position="199"/>
        <end position="224"/>
    </location>
</feature>
<dbReference type="EMBL" id="LT594498">
    <property type="protein sequence ID" value="SBT71774.1"/>
    <property type="molecule type" value="Genomic_DNA"/>
</dbReference>
<accession>A0A1C3KDX0</accession>
<dbReference type="Proteomes" id="UP000219799">
    <property type="component" value="Chromosome 10"/>
</dbReference>
<evidence type="ECO:0000256" key="1">
    <source>
        <dbReference type="SAM" id="MobiDB-lite"/>
    </source>
</evidence>
<organism evidence="3 4">
    <name type="scientific">Plasmodium malariae</name>
    <dbReference type="NCBI Taxonomy" id="5858"/>
    <lineage>
        <taxon>Eukaryota</taxon>
        <taxon>Sar</taxon>
        <taxon>Alveolata</taxon>
        <taxon>Apicomplexa</taxon>
        <taxon>Aconoidasida</taxon>
        <taxon>Haemosporida</taxon>
        <taxon>Plasmodiidae</taxon>
        <taxon>Plasmodium</taxon>
        <taxon>Plasmodium (Plasmodium)</taxon>
    </lineage>
</organism>
<keyword evidence="2" id="KW-0472">Membrane</keyword>
<name>A0A1C3KDX0_PLAMA</name>
<dbReference type="AlphaFoldDB" id="A0A1C3KDX0"/>
<keyword evidence="2" id="KW-1133">Transmembrane helix</keyword>
<evidence type="ECO:0000256" key="2">
    <source>
        <dbReference type="SAM" id="Phobius"/>
    </source>
</evidence>
<proteinExistence type="predicted"/>
<evidence type="ECO:0000313" key="4">
    <source>
        <dbReference type="Proteomes" id="UP000219799"/>
    </source>
</evidence>
<feature type="compositionally biased region" description="Low complexity" evidence="1">
    <location>
        <begin position="199"/>
        <end position="221"/>
    </location>
</feature>
<keyword evidence="2" id="KW-0812">Transmembrane</keyword>
<gene>
    <name evidence="3" type="primary">PmlGA01_100025500</name>
    <name evidence="3" type="ORF">PMLGA01_100025500</name>
</gene>
<reference evidence="3 4" key="1">
    <citation type="submission" date="2016-06" db="EMBL/GenBank/DDBJ databases">
        <authorList>
            <consortium name="Pathogen Informatics"/>
        </authorList>
    </citation>
    <scope>NUCLEOTIDE SEQUENCE [LARGE SCALE GENOMIC DNA]</scope>
    <source>
        <strain evidence="3">PmlGA01</strain>
    </source>
</reference>
<dbReference type="VEuPathDB" id="PlasmoDB:PmUG01_10034300"/>
<feature type="transmembrane region" description="Helical" evidence="2">
    <location>
        <begin position="38"/>
        <end position="61"/>
    </location>
</feature>
<sequence length="432" mass="51089">MEDHKTTELFKKKNNKGGRNRERCSLCKTGYQKFINTFITWEVVLLLTHVLIFLIIIYKYTKDSKLDSKKKNLFRSYESTGHFIQGFTFVLLLVPFQFTKIITIWLINCSIQKDMHEQEIQRYYDDIEGNKRDKNIEERDKDMYITSHELGKQSIGNGGRSCIDVNNMEDSCIENSSNTNNSETEKKVKCTNCNEIGGNNNNNSSSNNNSNHNNYSNNKNNPRTHQIVNTIKGQTVQNSASELFVRRIVFPVNTPKYKKKEIQYFFLCAKLYSLKRCNFLFVIKYVCSFILMFAYPLYNLIKRKLIYKYFYYSSYFMNAFDFASGMLTGAFLVLIYGLILFFVSFYKNRKNEKFYFYDNYAFISDVNCLCDEHIRINIKNNPYLKNMVINYFNIYYNYKILLFMGILMLTTICVFSFIFSFTSLAAYELHSR</sequence>
<protein>
    <submittedName>
        <fullName evidence="3">Uncharacterized protein</fullName>
    </submittedName>
</protein>
<feature type="transmembrane region" description="Helical" evidence="2">
    <location>
        <begin position="279"/>
        <end position="301"/>
    </location>
</feature>